<evidence type="ECO:0000256" key="1">
    <source>
        <dbReference type="SAM" id="MobiDB-lite"/>
    </source>
</evidence>
<sequence length="515" mass="58048">MQDLSRASALLAAALQDHDIKFKKEAIAVELDDGSPQGRTNAQWVMEHISSSTLLSKDEVALVKSLERSGVLETLLRQSDLTSTRALTEEEIREATATLKLSTATCAKQVSTLKSQLEITERLQTGSRAADRNQDRYINALSRQHLLEKQKLKAMSEDIKNDFEIRMQEYQQQKQAERKQLLQSISSKLVDDDEVLVTAERIMADSESTEADGKMEKRALDLISVLSRLTSEEIRCRLDRLYLEVILSDTEVMADVSGSKDVKIALEEDLESLYSEIEVLSEMSARQEFGQPMLGELRRNKQFFAHSLEENLDSILQVLSQMTRSTEQEIASMQYRQSHRDTLDQLSILFKEEVASREAEQIQTKKAHRRQSSLSSPIKASQPRSSNVTQSLQSLESFLRRLGISPSASLSANELALEKRAELADILHHNLSVAAIMPLYESLGPSDEAKELLTSVLHADSHAEPSLVDVTQKEHLSDLERELAAIQKDIEHVNLNVLVEPDRSHDKFMEKWGLS</sequence>
<evidence type="ECO:0008006" key="4">
    <source>
        <dbReference type="Google" id="ProtNLM"/>
    </source>
</evidence>
<dbReference type="STRING" id="1196081.A0A364L5X5"/>
<dbReference type="Proteomes" id="UP000249363">
    <property type="component" value="Unassembled WGS sequence"/>
</dbReference>
<accession>A0A364L5X5</accession>
<proteinExistence type="predicted"/>
<evidence type="ECO:0000313" key="3">
    <source>
        <dbReference type="Proteomes" id="UP000249363"/>
    </source>
</evidence>
<name>A0A364L5X5_TALAM</name>
<dbReference type="AlphaFoldDB" id="A0A364L5X5"/>
<feature type="region of interest" description="Disordered" evidence="1">
    <location>
        <begin position="360"/>
        <end position="387"/>
    </location>
</feature>
<feature type="compositionally biased region" description="Polar residues" evidence="1">
    <location>
        <begin position="372"/>
        <end position="387"/>
    </location>
</feature>
<protein>
    <recommendedName>
        <fullName evidence="4">HAUS augmin-like complex subunit 3 N-terminal domain-containing protein</fullName>
    </recommendedName>
</protein>
<dbReference type="OrthoDB" id="5314201at2759"/>
<evidence type="ECO:0000313" key="2">
    <source>
        <dbReference type="EMBL" id="RAO71215.1"/>
    </source>
</evidence>
<gene>
    <name evidence="2" type="ORF">BHQ10_007227</name>
</gene>
<dbReference type="GeneID" id="63796443"/>
<keyword evidence="3" id="KW-1185">Reference proteome</keyword>
<reference evidence="2 3" key="1">
    <citation type="journal article" date="2017" name="Biotechnol. Biofuels">
        <title>Differential beta-glucosidase expression as a function of carbon source availability in Talaromyces amestolkiae: a genomic and proteomic approach.</title>
        <authorList>
            <person name="de Eugenio L.I."/>
            <person name="Mendez-Liter J.A."/>
            <person name="Nieto-Dominguez M."/>
            <person name="Alonso L."/>
            <person name="Gil-Munoz J."/>
            <person name="Barriuso J."/>
            <person name="Prieto A."/>
            <person name="Martinez M.J."/>
        </authorList>
    </citation>
    <scope>NUCLEOTIDE SEQUENCE [LARGE SCALE GENOMIC DNA]</scope>
    <source>
        <strain evidence="2 3">CIB</strain>
    </source>
</reference>
<dbReference type="RefSeq" id="XP_040735731.1">
    <property type="nucleotide sequence ID" value="XM_040879900.1"/>
</dbReference>
<organism evidence="2 3">
    <name type="scientific">Talaromyces amestolkiae</name>
    <dbReference type="NCBI Taxonomy" id="1196081"/>
    <lineage>
        <taxon>Eukaryota</taxon>
        <taxon>Fungi</taxon>
        <taxon>Dikarya</taxon>
        <taxon>Ascomycota</taxon>
        <taxon>Pezizomycotina</taxon>
        <taxon>Eurotiomycetes</taxon>
        <taxon>Eurotiomycetidae</taxon>
        <taxon>Eurotiales</taxon>
        <taxon>Trichocomaceae</taxon>
        <taxon>Talaromyces</taxon>
        <taxon>Talaromyces sect. Talaromyces</taxon>
    </lineage>
</organism>
<dbReference type="EMBL" id="MIKG01000014">
    <property type="protein sequence ID" value="RAO71215.1"/>
    <property type="molecule type" value="Genomic_DNA"/>
</dbReference>
<comment type="caution">
    <text evidence="2">The sequence shown here is derived from an EMBL/GenBank/DDBJ whole genome shotgun (WGS) entry which is preliminary data.</text>
</comment>